<feature type="compositionally biased region" description="Basic and acidic residues" evidence="1">
    <location>
        <begin position="245"/>
        <end position="263"/>
    </location>
</feature>
<dbReference type="InterPro" id="IPR021109">
    <property type="entry name" value="Peptidase_aspartic_dom_sf"/>
</dbReference>
<dbReference type="Proteomes" id="UP001497522">
    <property type="component" value="Chromosome 8"/>
</dbReference>
<sequence>MLNDEEATLHQLNELCGSESLFSYTRIPRRRTPVEATPTAFGLTADAAIVGAEGSREGSVNSKILSHFIKGKISLTPMEIVMMIPGELEHLENLVKVARRKKDTETANTQAYKTASSAVTQALGRIEEVPIKVGGVLCKMTFMVVDTDSYDILLGLDLLIKIGAIVDVEQGLIQVRRGPGTDVEVLPLTMVNLLQRSGSVGGEHHDHCTQEQMVGISGVMKEAPCFHPQDEDERLSELDSSSDSGHSEESKEEDQMRGTDEGGSKFGDTELENLILKEGPQQILQLILQDKADDLLKEEVTDEEDYADWIRWATEEEQRMQNLSEAAIAAEESVLLQVQQMEVVDSNGCIEERIMKNPKEETRWSEICQKIKID</sequence>
<dbReference type="Gene3D" id="2.40.70.10">
    <property type="entry name" value="Acid Proteases"/>
    <property type="match status" value="1"/>
</dbReference>
<accession>A0ABP1BZX4</accession>
<protein>
    <submittedName>
        <fullName evidence="2">Uncharacterized protein</fullName>
    </submittedName>
</protein>
<proteinExistence type="predicted"/>
<dbReference type="EMBL" id="OZ023709">
    <property type="protein sequence ID" value="CAK9882043.1"/>
    <property type="molecule type" value="Genomic_DNA"/>
</dbReference>
<organism evidence="2 3">
    <name type="scientific">Sphagnum jensenii</name>
    <dbReference type="NCBI Taxonomy" id="128206"/>
    <lineage>
        <taxon>Eukaryota</taxon>
        <taxon>Viridiplantae</taxon>
        <taxon>Streptophyta</taxon>
        <taxon>Embryophyta</taxon>
        <taxon>Bryophyta</taxon>
        <taxon>Sphagnophytina</taxon>
        <taxon>Sphagnopsida</taxon>
        <taxon>Sphagnales</taxon>
        <taxon>Sphagnaceae</taxon>
        <taxon>Sphagnum</taxon>
    </lineage>
</organism>
<name>A0ABP1BZX4_9BRYO</name>
<feature type="region of interest" description="Disordered" evidence="1">
    <location>
        <begin position="229"/>
        <end position="267"/>
    </location>
</feature>
<reference evidence="2" key="1">
    <citation type="submission" date="2024-03" db="EMBL/GenBank/DDBJ databases">
        <authorList>
            <consortium name="ELIXIR-Norway"/>
            <consortium name="Elixir Norway"/>
        </authorList>
    </citation>
    <scope>NUCLEOTIDE SEQUENCE</scope>
</reference>
<evidence type="ECO:0000313" key="2">
    <source>
        <dbReference type="EMBL" id="CAK9882043.1"/>
    </source>
</evidence>
<evidence type="ECO:0000256" key="1">
    <source>
        <dbReference type="SAM" id="MobiDB-lite"/>
    </source>
</evidence>
<evidence type="ECO:0000313" key="3">
    <source>
        <dbReference type="Proteomes" id="UP001497522"/>
    </source>
</evidence>
<keyword evidence="3" id="KW-1185">Reference proteome</keyword>
<gene>
    <name evidence="2" type="ORF">CSSPJE1EN2_LOCUS23399</name>
</gene>